<evidence type="ECO:0000256" key="2">
    <source>
        <dbReference type="SAM" id="Phobius"/>
    </source>
</evidence>
<dbReference type="RefSeq" id="XP_031008070.1">
    <property type="nucleotide sequence ID" value="XM_031146357.1"/>
</dbReference>
<dbReference type="Gene3D" id="3.30.70.100">
    <property type="match status" value="1"/>
</dbReference>
<dbReference type="SMART" id="SM00886">
    <property type="entry name" value="Dabb"/>
    <property type="match status" value="1"/>
</dbReference>
<dbReference type="PANTHER" id="PTHR33178:SF10">
    <property type="entry name" value="STRESS-RESPONSE A_B BARREL DOMAIN-CONTAINING PROTEIN"/>
    <property type="match status" value="1"/>
</dbReference>
<dbReference type="Pfam" id="PF07876">
    <property type="entry name" value="Dabb"/>
    <property type="match status" value="1"/>
</dbReference>
<dbReference type="SUPFAM" id="SSF54909">
    <property type="entry name" value="Dimeric alpha+beta barrel"/>
    <property type="match status" value="1"/>
</dbReference>
<comment type="subunit">
    <text evidence="1">Homodimer.</text>
</comment>
<keyword evidence="2" id="KW-0812">Transmembrane</keyword>
<keyword evidence="2" id="KW-0472">Membrane</keyword>
<evidence type="ECO:0000313" key="5">
    <source>
        <dbReference type="Proteomes" id="UP000431533"/>
    </source>
</evidence>
<dbReference type="InterPro" id="IPR013097">
    <property type="entry name" value="Dabb"/>
</dbReference>
<dbReference type="AlphaFoldDB" id="A0A8H8R638"/>
<name>A0A8H8R638_9HELO</name>
<proteinExistence type="predicted"/>
<keyword evidence="2" id="KW-1133">Transmembrane helix</keyword>
<dbReference type="PROSITE" id="PS51502">
    <property type="entry name" value="S_R_A_B_BARREL"/>
    <property type="match status" value="1"/>
</dbReference>
<protein>
    <recommendedName>
        <fullName evidence="3">Stress-response A/B barrel domain-containing protein</fullName>
    </recommendedName>
</protein>
<dbReference type="InterPro" id="IPR044662">
    <property type="entry name" value="HS1/DABB1-like"/>
</dbReference>
<sequence>MNRQRQILSKRTLTTVAIISLVALFALFNFPSINPSRPNLEKSYLSNSNMGKIVHIVMFEFKEEVSAETVKDVCNRLLALKDQCLHPTTNTPYVKAGMGGKQNSPEDLSGGLTHIFVLEFANRADEMYYLEKDPAHLAFVKSIDGLVKRAQVVDFIPGLL</sequence>
<dbReference type="OrthoDB" id="1601230at2759"/>
<gene>
    <name evidence="4" type="ORF">LHYA1_G001374</name>
</gene>
<organism evidence="4 5">
    <name type="scientific">Lachnellula hyalina</name>
    <dbReference type="NCBI Taxonomy" id="1316788"/>
    <lineage>
        <taxon>Eukaryota</taxon>
        <taxon>Fungi</taxon>
        <taxon>Dikarya</taxon>
        <taxon>Ascomycota</taxon>
        <taxon>Pezizomycotina</taxon>
        <taxon>Leotiomycetes</taxon>
        <taxon>Helotiales</taxon>
        <taxon>Lachnaceae</taxon>
        <taxon>Lachnellula</taxon>
    </lineage>
</organism>
<dbReference type="InterPro" id="IPR011008">
    <property type="entry name" value="Dimeric_a/b-barrel"/>
</dbReference>
<feature type="domain" description="Stress-response A/B barrel" evidence="3">
    <location>
        <begin position="53"/>
        <end position="155"/>
    </location>
</feature>
<evidence type="ECO:0000259" key="3">
    <source>
        <dbReference type="PROSITE" id="PS51502"/>
    </source>
</evidence>
<evidence type="ECO:0000256" key="1">
    <source>
        <dbReference type="ARBA" id="ARBA00011738"/>
    </source>
</evidence>
<feature type="transmembrane region" description="Helical" evidence="2">
    <location>
        <begin position="12"/>
        <end position="30"/>
    </location>
</feature>
<keyword evidence="5" id="KW-1185">Reference proteome</keyword>
<dbReference type="GeneID" id="41981572"/>
<comment type="caution">
    <text evidence="4">The sequence shown here is derived from an EMBL/GenBank/DDBJ whole genome shotgun (WGS) entry which is preliminary data.</text>
</comment>
<dbReference type="EMBL" id="QGMH01000019">
    <property type="protein sequence ID" value="TVY29283.1"/>
    <property type="molecule type" value="Genomic_DNA"/>
</dbReference>
<dbReference type="PANTHER" id="PTHR33178">
    <property type="match status" value="1"/>
</dbReference>
<evidence type="ECO:0000313" key="4">
    <source>
        <dbReference type="EMBL" id="TVY29283.1"/>
    </source>
</evidence>
<reference evidence="4 5" key="1">
    <citation type="submission" date="2018-05" db="EMBL/GenBank/DDBJ databases">
        <title>Genome sequencing and assembly of the regulated plant pathogen Lachnellula willkommii and related sister species for the development of diagnostic species identification markers.</title>
        <authorList>
            <person name="Giroux E."/>
            <person name="Bilodeau G."/>
        </authorList>
    </citation>
    <scope>NUCLEOTIDE SEQUENCE [LARGE SCALE GENOMIC DNA]</scope>
    <source>
        <strain evidence="4 5">CBS 185.66</strain>
    </source>
</reference>
<dbReference type="Proteomes" id="UP000431533">
    <property type="component" value="Unassembled WGS sequence"/>
</dbReference>
<accession>A0A8H8R638</accession>